<dbReference type="GO" id="GO:0006955">
    <property type="term" value="P:immune response"/>
    <property type="evidence" value="ECO:0007669"/>
    <property type="project" value="InterPro"/>
</dbReference>
<keyword evidence="2" id="KW-0472">Membrane</keyword>
<proteinExistence type="predicted"/>
<feature type="region of interest" description="Disordered" evidence="1">
    <location>
        <begin position="131"/>
        <end position="156"/>
    </location>
</feature>
<feature type="transmembrane region" description="Helical" evidence="2">
    <location>
        <begin position="349"/>
        <end position="370"/>
    </location>
</feature>
<name>D2HTJ2_AILME</name>
<dbReference type="AlphaFoldDB" id="D2HTJ2"/>
<dbReference type="GO" id="GO:0016020">
    <property type="term" value="C:membrane"/>
    <property type="evidence" value="ECO:0007669"/>
    <property type="project" value="TreeGrafter"/>
</dbReference>
<feature type="region of interest" description="Disordered" evidence="1">
    <location>
        <begin position="43"/>
        <end position="90"/>
    </location>
</feature>
<accession>D2HTJ2</accession>
<dbReference type="InParanoid" id="D2HTJ2"/>
<protein>
    <recommendedName>
        <fullName evidence="4">Secreted and transmembrane protein 1</fullName>
    </recommendedName>
</protein>
<evidence type="ECO:0000313" key="3">
    <source>
        <dbReference type="EMBL" id="EFB20412.1"/>
    </source>
</evidence>
<dbReference type="GO" id="GO:0005125">
    <property type="term" value="F:cytokine activity"/>
    <property type="evidence" value="ECO:0007669"/>
    <property type="project" value="InterPro"/>
</dbReference>
<gene>
    <name evidence="3" type="ORF">PANDA_015499</name>
</gene>
<feature type="compositionally biased region" description="Gly residues" evidence="1">
    <location>
        <begin position="44"/>
        <end position="57"/>
    </location>
</feature>
<dbReference type="PANTHER" id="PTHR15123:SF5">
    <property type="entry name" value="SECRETED AND TRANSMEMBRANE PROTEIN 1"/>
    <property type="match status" value="1"/>
</dbReference>
<keyword evidence="2" id="KW-1133">Transmembrane helix</keyword>
<dbReference type="PANTHER" id="PTHR15123">
    <property type="entry name" value="SECRETED AND TRANSMEMBRANE PROTEIN 1"/>
    <property type="match status" value="1"/>
</dbReference>
<feature type="compositionally biased region" description="Polar residues" evidence="1">
    <location>
        <begin position="131"/>
        <end position="140"/>
    </location>
</feature>
<evidence type="ECO:0008006" key="4">
    <source>
        <dbReference type="Google" id="ProtNLM"/>
    </source>
</evidence>
<sequence length="389" mass="41127">MILPLAAYAGLHVHTSSRAEHGGSQQRPTSAFILLQLVETTAQSGGGAEEMGEGGPCGAQDSQSHKRASHKTAQELPQGTQGTEPTNPVIAARGENCNHYARTEKARERQGGSSGIQMLWAVLLATSLSAQNGGKSQDPTLSAGGPSEGVQKGEAGVGRADPRQAQLCPVRNGNCCSRTGGHRGGLAHVAWGTHCRVPAPQGPRQSELAPVVQRGWRWVNLLQDSASQDEWDNPTCTRGVVSVSRGQRAVMACNISNPLLSVAIYRSAHGEAFEPVFSVRPPGCFCRGGWQLQVRGGVARLVIEDANHTQAGCYKWYLQGLQRNIEVTTLNVSGPEMLCPPEAGDQFKVVLAVTGIMVGLIFLVVGVSVCTKGTALLPYSLQKCSGPQV</sequence>
<organism evidence="3">
    <name type="scientific">Ailuropoda melanoleuca</name>
    <name type="common">Giant panda</name>
    <dbReference type="NCBI Taxonomy" id="9646"/>
    <lineage>
        <taxon>Eukaryota</taxon>
        <taxon>Metazoa</taxon>
        <taxon>Chordata</taxon>
        <taxon>Craniata</taxon>
        <taxon>Vertebrata</taxon>
        <taxon>Euteleostomi</taxon>
        <taxon>Mammalia</taxon>
        <taxon>Eutheria</taxon>
        <taxon>Laurasiatheria</taxon>
        <taxon>Carnivora</taxon>
        <taxon>Caniformia</taxon>
        <taxon>Ursidae</taxon>
        <taxon>Ailuropoda</taxon>
    </lineage>
</organism>
<dbReference type="EMBL" id="GL193352">
    <property type="protein sequence ID" value="EFB20412.1"/>
    <property type="molecule type" value="Genomic_DNA"/>
</dbReference>
<evidence type="ECO:0000256" key="1">
    <source>
        <dbReference type="SAM" id="MobiDB-lite"/>
    </source>
</evidence>
<keyword evidence="2" id="KW-0812">Transmembrane</keyword>
<evidence type="ECO:0000256" key="2">
    <source>
        <dbReference type="SAM" id="Phobius"/>
    </source>
</evidence>
<dbReference type="InterPro" id="IPR033231">
    <property type="entry name" value="SECTM1"/>
</dbReference>
<feature type="compositionally biased region" description="Polar residues" evidence="1">
    <location>
        <begin position="75"/>
        <end position="86"/>
    </location>
</feature>
<reference evidence="3" key="1">
    <citation type="journal article" date="2010" name="Nature">
        <title>The sequence and de novo assembly of the giant panda genome.</title>
        <authorList>
            <person name="Li R."/>
            <person name="Fan W."/>
            <person name="Tian G."/>
            <person name="Zhu H."/>
            <person name="He L."/>
            <person name="Cai J."/>
            <person name="Huang Q."/>
            <person name="Cai Q."/>
            <person name="Li B."/>
            <person name="Bai Y."/>
            <person name="Zhang Z."/>
            <person name="Zhang Y."/>
            <person name="Wang W."/>
            <person name="Li J."/>
            <person name="Wei F."/>
            <person name="Li H."/>
            <person name="Jian M."/>
            <person name="Li J."/>
            <person name="Zhang Z."/>
            <person name="Nielsen R."/>
            <person name="Li D."/>
            <person name="Gu W."/>
            <person name="Yang Z."/>
            <person name="Xuan Z."/>
            <person name="Ryder O.A."/>
            <person name="Leung F.C."/>
            <person name="Zhou Y."/>
            <person name="Cao J."/>
            <person name="Sun X."/>
            <person name="Fu Y."/>
            <person name="Fang X."/>
            <person name="Guo X."/>
            <person name="Wang B."/>
            <person name="Hou R."/>
            <person name="Shen F."/>
            <person name="Mu B."/>
            <person name="Ni P."/>
            <person name="Lin R."/>
            <person name="Qian W."/>
            <person name="Wang G."/>
            <person name="Yu C."/>
            <person name="Nie W."/>
            <person name="Wang J."/>
            <person name="Wu Z."/>
            <person name="Liang H."/>
            <person name="Min J."/>
            <person name="Wu Q."/>
            <person name="Cheng S."/>
            <person name="Ruan J."/>
            <person name="Wang M."/>
            <person name="Shi Z."/>
            <person name="Wen M."/>
            <person name="Liu B."/>
            <person name="Ren X."/>
            <person name="Zheng H."/>
            <person name="Dong D."/>
            <person name="Cook K."/>
            <person name="Shan G."/>
            <person name="Zhang H."/>
            <person name="Kosiol C."/>
            <person name="Xie X."/>
            <person name="Lu Z."/>
            <person name="Zheng H."/>
            <person name="Li Y."/>
            <person name="Steiner C.C."/>
            <person name="Lam T.T."/>
            <person name="Lin S."/>
            <person name="Zhang Q."/>
            <person name="Li G."/>
            <person name="Tian J."/>
            <person name="Gong T."/>
            <person name="Liu H."/>
            <person name="Zhang D."/>
            <person name="Fang L."/>
            <person name="Ye C."/>
            <person name="Zhang J."/>
            <person name="Hu W."/>
            <person name="Xu A."/>
            <person name="Ren Y."/>
            <person name="Zhang G."/>
            <person name="Bruford M.W."/>
            <person name="Li Q."/>
            <person name="Ma L."/>
            <person name="Guo Y."/>
            <person name="An N."/>
            <person name="Hu Y."/>
            <person name="Zheng Y."/>
            <person name="Shi Y."/>
            <person name="Li Z."/>
            <person name="Liu Q."/>
            <person name="Chen Y."/>
            <person name="Zhao J."/>
            <person name="Qu N."/>
            <person name="Zhao S."/>
            <person name="Tian F."/>
            <person name="Wang X."/>
            <person name="Wang H."/>
            <person name="Xu L."/>
            <person name="Liu X."/>
            <person name="Vinar T."/>
            <person name="Wang Y."/>
            <person name="Lam T.W."/>
            <person name="Yiu S.M."/>
            <person name="Liu S."/>
            <person name="Zhang H."/>
            <person name="Li D."/>
            <person name="Huang Y."/>
            <person name="Wang X."/>
            <person name="Yang G."/>
            <person name="Jiang Z."/>
            <person name="Wang J."/>
            <person name="Qin N."/>
            <person name="Li L."/>
            <person name="Li J."/>
            <person name="Bolund L."/>
            <person name="Kristiansen K."/>
            <person name="Wong G.K."/>
            <person name="Olson M."/>
            <person name="Zhang X."/>
            <person name="Li S."/>
            <person name="Yang H."/>
            <person name="Wang J."/>
            <person name="Wang J."/>
        </authorList>
    </citation>
    <scope>NUCLEOTIDE SEQUENCE [LARGE SCALE GENOMIC DNA]</scope>
</reference>